<evidence type="ECO:0000313" key="3">
    <source>
        <dbReference type="Proteomes" id="UP001597135"/>
    </source>
</evidence>
<dbReference type="EMBL" id="JBHTMU010000007">
    <property type="protein sequence ID" value="MFD1341963.1"/>
    <property type="molecule type" value="Genomic_DNA"/>
</dbReference>
<keyword evidence="3" id="KW-1185">Reference proteome</keyword>
<sequence length="155" mass="16691">MPIDRRQFILLAAAAPIIAWAGVPGFAQGAAPIYAENGIAIDGTDPIAYFTEGRPVPGSADIALEWRGATWRFASEANRDAFIANPTAYAPQFGGYCAWAVAEGYTASTVPDAWRIVDGKLYLNYSRGIQKRWEGDVPGNIARGNANWPELSGRS</sequence>
<dbReference type="RefSeq" id="WP_386802024.1">
    <property type="nucleotide sequence ID" value="NZ_JBHTMU010000007.1"/>
</dbReference>
<reference evidence="3" key="1">
    <citation type="journal article" date="2019" name="Int. J. Syst. Evol. Microbiol.">
        <title>The Global Catalogue of Microorganisms (GCM) 10K type strain sequencing project: providing services to taxonomists for standard genome sequencing and annotation.</title>
        <authorList>
            <consortium name="The Broad Institute Genomics Platform"/>
            <consortium name="The Broad Institute Genome Sequencing Center for Infectious Disease"/>
            <person name="Wu L."/>
            <person name="Ma J."/>
        </authorList>
    </citation>
    <scope>NUCLEOTIDE SEQUENCE [LARGE SCALE GENOMIC DNA]</scope>
    <source>
        <strain evidence="3">CCUG 62953</strain>
    </source>
</reference>
<evidence type="ECO:0000313" key="2">
    <source>
        <dbReference type="EMBL" id="MFD1341963.1"/>
    </source>
</evidence>
<organism evidence="2 3">
    <name type="scientific">Litorisediminicola beolgyonensis</name>
    <dbReference type="NCBI Taxonomy" id="1173614"/>
    <lineage>
        <taxon>Bacteria</taxon>
        <taxon>Pseudomonadati</taxon>
        <taxon>Pseudomonadota</taxon>
        <taxon>Alphaproteobacteria</taxon>
        <taxon>Rhodobacterales</taxon>
        <taxon>Paracoccaceae</taxon>
        <taxon>Litorisediminicola</taxon>
    </lineage>
</organism>
<gene>
    <name evidence="2" type="ORF">ACFQ4E_05995</name>
</gene>
<dbReference type="NCBIfam" id="NF041384">
    <property type="entry name" value="YHS_seleno_dom"/>
    <property type="match status" value="1"/>
</dbReference>
<accession>A0ABW3ZG98</accession>
<name>A0ABW3ZG98_9RHOB</name>
<comment type="caution">
    <text evidence="2">The sequence shown here is derived from an EMBL/GenBank/DDBJ whole genome shotgun (WGS) entry which is preliminary data.</text>
</comment>
<evidence type="ECO:0000259" key="1">
    <source>
        <dbReference type="Pfam" id="PF04945"/>
    </source>
</evidence>
<feature type="domain" description="YHS" evidence="1">
    <location>
        <begin position="47"/>
        <end position="92"/>
    </location>
</feature>
<dbReference type="Pfam" id="PF04945">
    <property type="entry name" value="YHS"/>
    <property type="match status" value="1"/>
</dbReference>
<proteinExistence type="predicted"/>
<dbReference type="Proteomes" id="UP001597135">
    <property type="component" value="Unassembled WGS sequence"/>
</dbReference>
<protein>
    <submittedName>
        <fullName evidence="2">YHS domain-containing (Seleno)protein</fullName>
    </submittedName>
</protein>
<dbReference type="InterPro" id="IPR007029">
    <property type="entry name" value="YHS_dom"/>
</dbReference>